<comment type="caution">
    <text evidence="2">The sequence shown here is derived from an EMBL/GenBank/DDBJ whole genome shotgun (WGS) entry which is preliminary data.</text>
</comment>
<dbReference type="EMBL" id="VMNF01000007">
    <property type="protein sequence ID" value="TXC05216.1"/>
    <property type="molecule type" value="Genomic_DNA"/>
</dbReference>
<feature type="region of interest" description="Disordered" evidence="1">
    <location>
        <begin position="593"/>
        <end position="616"/>
    </location>
</feature>
<dbReference type="AlphaFoldDB" id="A0A5C6T3B9"/>
<evidence type="ECO:0000313" key="3">
    <source>
        <dbReference type="Proteomes" id="UP000321331"/>
    </source>
</evidence>
<proteinExistence type="predicted"/>
<dbReference type="Proteomes" id="UP000321331">
    <property type="component" value="Unassembled WGS sequence"/>
</dbReference>
<gene>
    <name evidence="2" type="ORF">FocTR4_00000356</name>
</gene>
<accession>A0A5C6T3B9</accession>
<reference evidence="2 3" key="1">
    <citation type="submission" date="2019-07" db="EMBL/GenBank/DDBJ databases">
        <title>The First High-Quality Draft Genome Sequence of the Causal Agent of the Current Panama Disease Epidemic.</title>
        <authorList>
            <person name="Warmington R.J."/>
            <person name="Kay W."/>
            <person name="Jeffries A."/>
            <person name="Bebber D."/>
            <person name="Moore K."/>
            <person name="Studholme D.J."/>
        </authorList>
    </citation>
    <scope>NUCLEOTIDE SEQUENCE [LARGE SCALE GENOMIC DNA]</scope>
    <source>
        <strain evidence="2 3">TR4</strain>
    </source>
</reference>
<sequence>MHLLGLHDDSFFDPHGRLTGSYTVTDLTPDKFPYWDDEFGQSGKDKEPQVLPRCCLCCFKFEPCDSIVVLNPRNPHLLDTWAGEYIEPERIDPTGWEFACRRPLEKGYHPECVHLVAKGLPFGDSIHCAIKDRTSYGVGYTELLPSVEAARICENIGRYCLSEYATKLINDVWSNKDFAGPQDATLRVTKSRSIWAQHVEFEGLRYIKSLSATRKSESDTKLFEATSGIRGLKLRDLAITEIENEDANCLQRRWAVLPNDLDISQLAPPPPGCNFEVSNEPIRAVDWNLPGCRGYSVLIDGYSTCDIISNNMAGPSSQLVDWSNEYEGVWFYVPVDRDERIAELWLRIEDRGNTYTWHRNYKCLVMRTNKGRSFVLGLQSGKASKFTYQPITTLSLTDPSRMLYCRTKTRFWLGFEQATTWDQHDIGISLPNSPKSTPYKFKELNSSNAELRDVRAVAVCRNWRYSKDAGIVGMLLTYADGHQRSLGQIRLDYMEAPLTVSSGKIWLGCDKSEKKPLPNGFWPRTFKIKWVEVDKPLQDKNREYFELPLTGSLKWESHSIGDLHSVCHHESSELQNEMDQVLALELGQSAGLSGGSSDNPFDSGPARDQDLPRPGSPVVREPRMFKICGLCKFPFEERQAVIGYMDTSPLTWSDKYFPDGESYTSVSHDKGFHAACVEIVGDNLSAKGFLESCTWNILDRGFHDSFTQPPPSFVALRTGRLKSSLALELTHAISNRLPIEICERVATYSLSDKTPPGCLATSGFWWPRERIPVNHSYERERHEDFGGRAQFLVKDAEVTSSRQHHLLPPVSWTKRRTRWIKESIAADLRRAINGGLPEEICQYIASFYMRERACLILREPWLDPNRPNCWIKSLFIGRNSSIWAQNMEVEGLRYVRSLSARRLTQQDTLVFKARYRKRGARNRPEAFLGIYYSEDHGGIREVIITEDNELPSLNMEPGLSWSISRYQNTPLQFGLRHDDIKLRFLTVAQTLEHDMRYEQRSWGVLPERFDSFPQNGDGRRRCVGQVRLDCLDLPLPVYSNNFWLGLVDMDDIEPEEFYPWHMRVTSLYLSEPVPNDNTRYIKIPFSGRLEWAVFGFASAVRQVEGGEPCDEIGQVMVGRKNVLDYASPDIKTFAVPIRGRENRS</sequence>
<organism evidence="2 3">
    <name type="scientific">Fusarium oxysporum f. sp. cubense</name>
    <dbReference type="NCBI Taxonomy" id="61366"/>
    <lineage>
        <taxon>Eukaryota</taxon>
        <taxon>Fungi</taxon>
        <taxon>Dikarya</taxon>
        <taxon>Ascomycota</taxon>
        <taxon>Pezizomycotina</taxon>
        <taxon>Sordariomycetes</taxon>
        <taxon>Hypocreomycetidae</taxon>
        <taxon>Hypocreales</taxon>
        <taxon>Nectriaceae</taxon>
        <taxon>Fusarium</taxon>
        <taxon>Fusarium oxysporum species complex</taxon>
    </lineage>
</organism>
<protein>
    <submittedName>
        <fullName evidence="2">Uncharacterized protein</fullName>
    </submittedName>
</protein>
<name>A0A5C6T3B9_FUSOC</name>
<evidence type="ECO:0000313" key="2">
    <source>
        <dbReference type="EMBL" id="TXC05216.1"/>
    </source>
</evidence>
<evidence type="ECO:0000256" key="1">
    <source>
        <dbReference type="SAM" id="MobiDB-lite"/>
    </source>
</evidence>